<keyword evidence="6" id="KW-0997">Cell inner membrane</keyword>
<evidence type="ECO:0000313" key="11">
    <source>
        <dbReference type="EMBL" id="GLR63077.1"/>
    </source>
</evidence>
<keyword evidence="9" id="KW-0472">Membrane</keyword>
<evidence type="ECO:0000256" key="7">
    <source>
        <dbReference type="ARBA" id="ARBA00022692"/>
    </source>
</evidence>
<evidence type="ECO:0000313" key="12">
    <source>
        <dbReference type="Proteomes" id="UP001156682"/>
    </source>
</evidence>
<evidence type="ECO:0000256" key="8">
    <source>
        <dbReference type="ARBA" id="ARBA00022927"/>
    </source>
</evidence>
<keyword evidence="5" id="KW-1003">Cell membrane</keyword>
<evidence type="ECO:0000256" key="3">
    <source>
        <dbReference type="ARBA" id="ARBA00021563"/>
    </source>
</evidence>
<keyword evidence="8" id="KW-0653">Protein transport</keyword>
<gene>
    <name evidence="11" type="ORF">GCM10007878_05120</name>
</gene>
<evidence type="ECO:0000256" key="9">
    <source>
        <dbReference type="ARBA" id="ARBA00023136"/>
    </source>
</evidence>
<protein>
    <recommendedName>
        <fullName evidence="3">Type II secretion system protein N</fullName>
    </recommendedName>
    <alternativeName>
        <fullName evidence="10">General secretion pathway protein N</fullName>
    </alternativeName>
</protein>
<dbReference type="Pfam" id="PF01203">
    <property type="entry name" value="T2SSN"/>
    <property type="match status" value="1"/>
</dbReference>
<name>A0ABQ5ZUI3_9GAMM</name>
<evidence type="ECO:0000256" key="6">
    <source>
        <dbReference type="ARBA" id="ARBA00022519"/>
    </source>
</evidence>
<dbReference type="InterPro" id="IPR022792">
    <property type="entry name" value="T2SS_protein-GspN"/>
</dbReference>
<keyword evidence="7" id="KW-0812">Transmembrane</keyword>
<dbReference type="RefSeq" id="WP_027850198.1">
    <property type="nucleotide sequence ID" value="NZ_BSOR01000011.1"/>
</dbReference>
<evidence type="ECO:0000256" key="4">
    <source>
        <dbReference type="ARBA" id="ARBA00022448"/>
    </source>
</evidence>
<evidence type="ECO:0000256" key="10">
    <source>
        <dbReference type="ARBA" id="ARBA00030772"/>
    </source>
</evidence>
<dbReference type="Proteomes" id="UP001156682">
    <property type="component" value="Unassembled WGS sequence"/>
</dbReference>
<proteinExistence type="inferred from homology"/>
<evidence type="ECO:0000256" key="1">
    <source>
        <dbReference type="ARBA" id="ARBA00004533"/>
    </source>
</evidence>
<dbReference type="EMBL" id="BSOR01000011">
    <property type="protein sequence ID" value="GLR63077.1"/>
    <property type="molecule type" value="Genomic_DNA"/>
</dbReference>
<evidence type="ECO:0000256" key="5">
    <source>
        <dbReference type="ARBA" id="ARBA00022475"/>
    </source>
</evidence>
<comment type="similarity">
    <text evidence="2">Belongs to the GSP N family.</text>
</comment>
<organism evidence="11 12">
    <name type="scientific">Marinospirillum insulare</name>
    <dbReference type="NCBI Taxonomy" id="217169"/>
    <lineage>
        <taxon>Bacteria</taxon>
        <taxon>Pseudomonadati</taxon>
        <taxon>Pseudomonadota</taxon>
        <taxon>Gammaproteobacteria</taxon>
        <taxon>Oceanospirillales</taxon>
        <taxon>Oceanospirillaceae</taxon>
        <taxon>Marinospirillum</taxon>
    </lineage>
</organism>
<comment type="caution">
    <text evidence="11">The sequence shown here is derived from an EMBL/GenBank/DDBJ whole genome shotgun (WGS) entry which is preliminary data.</text>
</comment>
<evidence type="ECO:0000256" key="2">
    <source>
        <dbReference type="ARBA" id="ARBA00007208"/>
    </source>
</evidence>
<keyword evidence="4" id="KW-0813">Transport</keyword>
<accession>A0ABQ5ZUI3</accession>
<comment type="subcellular location">
    <subcellularLocation>
        <location evidence="1">Cell inner membrane</location>
    </subcellularLocation>
</comment>
<keyword evidence="12" id="KW-1185">Reference proteome</keyword>
<reference evidence="12" key="1">
    <citation type="journal article" date="2019" name="Int. J. Syst. Evol. Microbiol.">
        <title>The Global Catalogue of Microorganisms (GCM) 10K type strain sequencing project: providing services to taxonomists for standard genome sequencing and annotation.</title>
        <authorList>
            <consortium name="The Broad Institute Genomics Platform"/>
            <consortium name="The Broad Institute Genome Sequencing Center for Infectious Disease"/>
            <person name="Wu L."/>
            <person name="Ma J."/>
        </authorList>
    </citation>
    <scope>NUCLEOTIDE SEQUENCE [LARGE SCALE GENOMIC DNA]</scope>
    <source>
        <strain evidence="12">NBRC 100033</strain>
    </source>
</reference>
<sequence length="262" mass="29386">MNATSLIKKLRTLLFGLLFLLLFSWIFLVTFIAQAPAEWLLFQAQNKGLIKQLAWQNVQGSLSKGRAQRLELPFISLEDVSWNLSIWHLFLANPVINLQVGKDQSWQLQASLLPWGSLTANLKAGDLALLKSNGFPWALKGELAGELNLQAKLQGQTLSCQSLTGSWQGDLTVLQPMPLDLGRVFLQPTCPDTQTLDWLLAAEQTSEHQINLEGQANAKTRRWNFTAQAKLEEQAKLQPALQMLGWRRNNQGEFHAKGSGRF</sequence>